<sequence length="201" mass="23049">MKCSKQVVEQIHEYLDGDLTVEQELTLKEHLYKCEECLKYLHELDKSIALVKSTSHVKAPDDFTNKVMQRLPDEKKTIGMQRWMKNHPFLIAASLFMLLMTGSVLSSYQDDQQFQVSHYPNLKVEDELVIVPEGEVIEGDITVKNGNIQIDGKVEGDVTVINGEQYMASAGQVTGEIDEINQVFSWIWFHIKSTVEQLFNR</sequence>
<evidence type="ECO:0000259" key="4">
    <source>
        <dbReference type="Pfam" id="PF13490"/>
    </source>
</evidence>
<evidence type="ECO:0000313" key="5">
    <source>
        <dbReference type="EMBL" id="WLR42029.1"/>
    </source>
</evidence>
<feature type="transmembrane region" description="Helical" evidence="3">
    <location>
        <begin position="89"/>
        <end position="108"/>
    </location>
</feature>
<evidence type="ECO:0000256" key="3">
    <source>
        <dbReference type="SAM" id="Phobius"/>
    </source>
</evidence>
<organism evidence="5 6">
    <name type="scientific">Bacillus carboniphilus</name>
    <dbReference type="NCBI Taxonomy" id="86663"/>
    <lineage>
        <taxon>Bacteria</taxon>
        <taxon>Bacillati</taxon>
        <taxon>Bacillota</taxon>
        <taxon>Bacilli</taxon>
        <taxon>Bacillales</taxon>
        <taxon>Bacillaceae</taxon>
        <taxon>Bacillus</taxon>
    </lineage>
</organism>
<dbReference type="InterPro" id="IPR027383">
    <property type="entry name" value="Znf_put"/>
</dbReference>
<evidence type="ECO:0000256" key="1">
    <source>
        <dbReference type="ARBA" id="ARBA00024353"/>
    </source>
</evidence>
<comment type="similarity">
    <text evidence="1">Belongs to the zinc-associated anti-sigma factor (ZAS) superfamily. Anti-sigma-W factor family.</text>
</comment>
<keyword evidence="6" id="KW-1185">Reference proteome</keyword>
<evidence type="ECO:0000313" key="6">
    <source>
        <dbReference type="Proteomes" id="UP001197974"/>
    </source>
</evidence>
<keyword evidence="3" id="KW-0472">Membrane</keyword>
<keyword evidence="3" id="KW-0812">Transmembrane</keyword>
<dbReference type="Gene3D" id="1.10.10.1320">
    <property type="entry name" value="Anti-sigma factor, zinc-finger domain"/>
    <property type="match status" value="1"/>
</dbReference>
<dbReference type="Proteomes" id="UP001197974">
    <property type="component" value="Chromosome"/>
</dbReference>
<dbReference type="Pfam" id="PF13490">
    <property type="entry name" value="zf-HC2"/>
    <property type="match status" value="1"/>
</dbReference>
<accession>A0ABY9JT77</accession>
<gene>
    <name evidence="5" type="ORF">LC087_14765</name>
</gene>
<reference evidence="5 6" key="1">
    <citation type="submission" date="2023-06" db="EMBL/GenBank/DDBJ databases">
        <title>Five Gram-positive bacteria isolated from mangrove sediments in Shenzhen, Guangdong, China.</title>
        <authorList>
            <person name="Yu S."/>
            <person name="Zheng W."/>
            <person name="Huang Y."/>
        </authorList>
    </citation>
    <scope>NUCLEOTIDE SEQUENCE [LARGE SCALE GENOMIC DNA]</scope>
    <source>
        <strain evidence="5 6">SaN35-3</strain>
    </source>
</reference>
<dbReference type="EMBL" id="CP129013">
    <property type="protein sequence ID" value="WLR42029.1"/>
    <property type="molecule type" value="Genomic_DNA"/>
</dbReference>
<dbReference type="InterPro" id="IPR041916">
    <property type="entry name" value="Anti_sigma_zinc_sf"/>
</dbReference>
<evidence type="ECO:0000256" key="2">
    <source>
        <dbReference type="ARBA" id="ARBA00024438"/>
    </source>
</evidence>
<proteinExistence type="inferred from homology"/>
<dbReference type="RefSeq" id="WP_226543265.1">
    <property type="nucleotide sequence ID" value="NZ_CP129013.1"/>
</dbReference>
<name>A0ABY9JT77_9BACI</name>
<keyword evidence="3" id="KW-1133">Transmembrane helix</keyword>
<feature type="domain" description="Putative zinc-finger" evidence="4">
    <location>
        <begin position="3"/>
        <end position="37"/>
    </location>
</feature>
<protein>
    <recommendedName>
        <fullName evidence="2">Anti-sigma-W factor RsiW</fullName>
    </recommendedName>
</protein>